<gene>
    <name evidence="2" type="ORF">N4R40_08200</name>
</gene>
<dbReference type="Pfam" id="PF20815">
    <property type="entry name" value="GIY_YIG_2"/>
    <property type="match status" value="1"/>
</dbReference>
<dbReference type="InterPro" id="IPR049311">
    <property type="entry name" value="GIY_YIG_cat"/>
</dbReference>
<comment type="caution">
    <text evidence="2">The sequence shown here is derived from an EMBL/GenBank/DDBJ whole genome shotgun (WGS) entry which is preliminary data.</text>
</comment>
<evidence type="ECO:0000313" key="2">
    <source>
        <dbReference type="EMBL" id="MCT9002345.1"/>
    </source>
</evidence>
<proteinExistence type="predicted"/>
<keyword evidence="3" id="KW-1185">Reference proteome</keyword>
<evidence type="ECO:0000313" key="3">
    <source>
        <dbReference type="Proteomes" id="UP001300496"/>
    </source>
</evidence>
<protein>
    <recommendedName>
        <fullName evidence="1">GIY-YIG catalytic domain-containing protein</fullName>
    </recommendedName>
</protein>
<dbReference type="InterPro" id="IPR035901">
    <property type="entry name" value="GIY-YIG_endonuc_sf"/>
</dbReference>
<reference evidence="2 3" key="1">
    <citation type="journal article" date="2024" name="Int. J. Syst. Evol. Microbiol.">
        <title>Microbacterium memoriense sp. nov., a member of the Actinomycetota from marine beach sediment of the north coast of Portugal.</title>
        <authorList>
            <person name="Santos J.D.N.D."/>
            <person name="Klimek D."/>
            <person name="Calusinska M."/>
            <person name="Lobo-da-Cunha A."/>
            <person name="Catita J."/>
            <person name="Goncalves H."/>
            <person name="Gonzalez I."/>
            <person name="Lage O.M."/>
        </authorList>
    </citation>
    <scope>NUCLEOTIDE SEQUENCE [LARGE SCALE GENOMIC DNA]</scope>
    <source>
        <strain evidence="2 3">PMIC_1C1B</strain>
    </source>
</reference>
<dbReference type="Proteomes" id="UP001300496">
    <property type="component" value="Unassembled WGS sequence"/>
</dbReference>
<evidence type="ECO:0000259" key="1">
    <source>
        <dbReference type="Pfam" id="PF20815"/>
    </source>
</evidence>
<dbReference type="Gene3D" id="3.40.1440.10">
    <property type="entry name" value="GIY-YIG endonuclease"/>
    <property type="match status" value="1"/>
</dbReference>
<name>A0ABT2PCM8_9MICO</name>
<accession>A0ABT2PCM8</accession>
<organism evidence="2 3">
    <name type="scientific">Microbacterium memoriense</name>
    <dbReference type="NCBI Taxonomy" id="2978350"/>
    <lineage>
        <taxon>Bacteria</taxon>
        <taxon>Bacillati</taxon>
        <taxon>Actinomycetota</taxon>
        <taxon>Actinomycetes</taxon>
        <taxon>Micrococcales</taxon>
        <taxon>Microbacteriaceae</taxon>
        <taxon>Microbacterium</taxon>
    </lineage>
</organism>
<feature type="domain" description="GIY-YIG catalytic" evidence="1">
    <location>
        <begin position="51"/>
        <end position="147"/>
    </location>
</feature>
<dbReference type="RefSeq" id="WP_261606880.1">
    <property type="nucleotide sequence ID" value="NZ_JAODOR010000009.1"/>
</dbReference>
<dbReference type="EMBL" id="JAODOR010000009">
    <property type="protein sequence ID" value="MCT9002345.1"/>
    <property type="molecule type" value="Genomic_DNA"/>
</dbReference>
<sequence>MRELHQDFHPPSTGEWTTLLAAPTVPARELGRAELPDAPGVYLWQRDGRPVYVGMSASLRGRAWGKHLGGGVSLAGSSLRRNVCWLLFSIPPNITSGPARQKVTAEQAAAIRDWLLGCDLSWLEVPSVTAADELERRLRSEYLPDLNRV</sequence>